<reference evidence="1" key="1">
    <citation type="submission" date="2021-03" db="EMBL/GenBank/DDBJ databases">
        <authorList>
            <person name="Jaffe A."/>
        </authorList>
    </citation>
    <scope>NUCLEOTIDE SEQUENCE</scope>
    <source>
        <strain evidence="1">RIFCSPLOWO2_01_FULL_AR10_48_17</strain>
    </source>
</reference>
<dbReference type="SUPFAM" id="SSF89372">
    <property type="entry name" value="Fucose-specific lectin"/>
    <property type="match status" value="1"/>
</dbReference>
<comment type="caution">
    <text evidence="1">The sequence shown here is derived from an EMBL/GenBank/DDBJ whole genome shotgun (WGS) entry which is preliminary data.</text>
</comment>
<evidence type="ECO:0000313" key="1">
    <source>
        <dbReference type="EMBL" id="MBS3061072.1"/>
    </source>
</evidence>
<protein>
    <submittedName>
        <fullName evidence="1">PD40 domain-containing protein</fullName>
    </submittedName>
</protein>
<name>A0A8T4L5C2_9ARCH</name>
<evidence type="ECO:0000313" key="2">
    <source>
        <dbReference type="Proteomes" id="UP000675968"/>
    </source>
</evidence>
<dbReference type="InterPro" id="IPR011042">
    <property type="entry name" value="6-blade_b-propeller_TolB-like"/>
</dbReference>
<dbReference type="Pfam" id="PF07676">
    <property type="entry name" value="PD40"/>
    <property type="match status" value="2"/>
</dbReference>
<reference evidence="1" key="2">
    <citation type="submission" date="2021-05" db="EMBL/GenBank/DDBJ databases">
        <title>Protein family content uncovers lineage relationships and bacterial pathway maintenance mechanisms in DPANN archaea.</title>
        <authorList>
            <person name="Castelle C.J."/>
            <person name="Meheust R."/>
            <person name="Jaffe A.L."/>
            <person name="Seitz K."/>
            <person name="Gong X."/>
            <person name="Baker B.J."/>
            <person name="Banfield J.F."/>
        </authorList>
    </citation>
    <scope>NUCLEOTIDE SEQUENCE</scope>
    <source>
        <strain evidence="1">RIFCSPLOWO2_01_FULL_AR10_48_17</strain>
    </source>
</reference>
<sequence>MRLLMVLGVLFVFLAGCTSPPSETDWSAVRNADVARVALGWSSPEWVSINSSGWEDGAYISSDGKQLFFQYTNIDLFKYPKIVISGPNRDPKKSCFAWDNNQVPRHSCGTFVEFPWGNFVRGDTFVSEKTDAGWSEPVPHPVTLGHPIGGMFLLNENKAYFFWDKSDAVKSDIFFAEKKDGNWGEPIGIAALSSEFGDDDPFVSFDDSELFFWSQRPSEFGSYNIFYSNKLNGTWTPPRPLPSPINSDSLDFQPFLHGNTLFFSSDREGVVKIFSSEKNGDPLDANSWSTPKIVVQSKFGVGEPTLTADGKTLFFIQIFRSDNGVFNADILFTERK</sequence>
<dbReference type="InterPro" id="IPR011659">
    <property type="entry name" value="WD40"/>
</dbReference>
<organism evidence="1 2">
    <name type="scientific">Candidatus Iainarchaeum sp</name>
    <dbReference type="NCBI Taxonomy" id="3101447"/>
    <lineage>
        <taxon>Archaea</taxon>
        <taxon>Candidatus Iainarchaeota</taxon>
        <taxon>Candidatus Iainarchaeia</taxon>
        <taxon>Candidatus Iainarchaeales</taxon>
        <taxon>Candidatus Iainarchaeaceae</taxon>
        <taxon>Candidatus Iainarchaeum</taxon>
    </lineage>
</organism>
<dbReference type="Gene3D" id="2.120.10.30">
    <property type="entry name" value="TolB, C-terminal domain"/>
    <property type="match status" value="1"/>
</dbReference>
<gene>
    <name evidence="1" type="ORF">J4215_00655</name>
</gene>
<dbReference type="PROSITE" id="PS51257">
    <property type="entry name" value="PROKAR_LIPOPROTEIN"/>
    <property type="match status" value="1"/>
</dbReference>
<dbReference type="Proteomes" id="UP000675968">
    <property type="component" value="Unassembled WGS sequence"/>
</dbReference>
<proteinExistence type="predicted"/>
<accession>A0A8T4L5C2</accession>
<dbReference type="AlphaFoldDB" id="A0A8T4L5C2"/>
<dbReference type="EMBL" id="JAGVWC010000006">
    <property type="protein sequence ID" value="MBS3061072.1"/>
    <property type="molecule type" value="Genomic_DNA"/>
</dbReference>